<feature type="region of interest" description="Disordered" evidence="2">
    <location>
        <begin position="490"/>
        <end position="532"/>
    </location>
</feature>
<dbReference type="Gene3D" id="2.60.220.30">
    <property type="match status" value="2"/>
</dbReference>
<organism evidence="4 5">
    <name type="scientific">Branchiostoma lanceolatum</name>
    <name type="common">Common lancelet</name>
    <name type="synonym">Amphioxus lanceolatum</name>
    <dbReference type="NCBI Taxonomy" id="7740"/>
    <lineage>
        <taxon>Eukaryota</taxon>
        <taxon>Metazoa</taxon>
        <taxon>Chordata</taxon>
        <taxon>Cephalochordata</taxon>
        <taxon>Leptocardii</taxon>
        <taxon>Amphioxiformes</taxon>
        <taxon>Branchiostomatidae</taxon>
        <taxon>Branchiostoma</taxon>
    </lineage>
</organism>
<keyword evidence="1" id="KW-0393">Immunoglobulin domain</keyword>
<evidence type="ECO:0000313" key="5">
    <source>
        <dbReference type="Proteomes" id="UP000838412"/>
    </source>
</evidence>
<keyword evidence="1" id="KW-0217">Developmental protein</keyword>
<dbReference type="Proteomes" id="UP000838412">
    <property type="component" value="Chromosome 4"/>
</dbReference>
<proteinExistence type="inferred from homology"/>
<evidence type="ECO:0000256" key="1">
    <source>
        <dbReference type="RuleBase" id="RU367033"/>
    </source>
</evidence>
<feature type="compositionally biased region" description="Basic and acidic residues" evidence="2">
    <location>
        <begin position="408"/>
        <end position="439"/>
    </location>
</feature>
<feature type="domain" description="ZU5" evidence="3">
    <location>
        <begin position="88"/>
        <end position="210"/>
    </location>
</feature>
<dbReference type="InterPro" id="IPR037936">
    <property type="entry name" value="UNC5A-D"/>
</dbReference>
<comment type="subcellular location">
    <subcellularLocation>
        <location evidence="1">Cell membrane</location>
        <topology evidence="1">Single-pass type I membrane protein</topology>
    </subcellularLocation>
</comment>
<dbReference type="PANTHER" id="PTHR12582">
    <property type="entry name" value="NETRIN RECEPTOR UNC5"/>
    <property type="match status" value="1"/>
</dbReference>
<feature type="domain" description="ZU5" evidence="3">
    <location>
        <begin position="549"/>
        <end position="662"/>
    </location>
</feature>
<evidence type="ECO:0000259" key="3">
    <source>
        <dbReference type="PROSITE" id="PS51145"/>
    </source>
</evidence>
<accession>A0A8J9ZT63</accession>
<dbReference type="EMBL" id="OV696689">
    <property type="protein sequence ID" value="CAH1263121.1"/>
    <property type="molecule type" value="Genomic_DNA"/>
</dbReference>
<evidence type="ECO:0000256" key="2">
    <source>
        <dbReference type="SAM" id="MobiDB-lite"/>
    </source>
</evidence>
<dbReference type="OrthoDB" id="5973910at2759"/>
<protein>
    <recommendedName>
        <fullName evidence="1">Netrin receptor UNC5</fullName>
    </recommendedName>
</protein>
<comment type="similarity">
    <text evidence="1">Belongs to the unc-5 family.</text>
</comment>
<reference evidence="4" key="1">
    <citation type="submission" date="2022-01" db="EMBL/GenBank/DDBJ databases">
        <authorList>
            <person name="Braso-Vives M."/>
        </authorList>
    </citation>
    <scope>NUCLEOTIDE SEQUENCE</scope>
</reference>
<dbReference type="GO" id="GO:0005886">
    <property type="term" value="C:plasma membrane"/>
    <property type="evidence" value="ECO:0007669"/>
    <property type="project" value="UniProtKB-SubCell"/>
</dbReference>
<dbReference type="Pfam" id="PF00791">
    <property type="entry name" value="ZU5"/>
    <property type="match status" value="2"/>
</dbReference>
<sequence length="900" mass="100117">MPETAPACTAMAGREQVVDPAYSTRPPPELCRLDSFNSEFESETDSLNNSYGSGMSVSGNGSWAAWNLPFRSPRKSEDEDGPKKRRSTFLSKWLDTSGGKMELPEVGVRLGVPMGAVPEGETIQMYLGLSWHKDYRPVLSDLAESLLSPTVYFGPHFGKLNLPATLVFPHSALVEEDEEGEGGWNYRVCYNEGIIFNTQEPEWFDTVESEEEMRPDVDQETVSLQTRVPGAYVLLGREANDDILICKRVKIIAYLHLIRAKGIVKVKVYCTDDVPGVVQVLEKKEATRGTLVSMTTADSAFYNDGSELRVRIRHNLKHVEEHNPTKLKKVISYKSIWHQSSPFCIFKFTAKEQLEVEHLRLDIRAFQHVDEDADDYVKMTLRVPSQDSDEEGTVVGDASPTAMLRIPDQLDRDTTPTRQGEEETTSDERRRIEHEETSETKSITDLSNNMEYQTIAKSDEITKIEGDSEFVDITSICKAVEGLNKKIKLDGEETGDNTKDSDGQSDNSKDTGYATNPGAMSPKSTHSTDENFNRSFTSSLTVQGMEGVSYTSRMVDAKGAVLRLPSCGAELLIPPKAVPEGEQVLILLSVSWDTADRPRLELAQSLIGPVVLCGPSGVQLQKAATLVFEHCGLLNSQSTPVVLACEDISVQNKSWRLLTNDAEKDEQNSVNVRACFLKNKCIVHMNRIVSFAPIVWGSEPGKTVRFVAFGPQLGTFEDVNIRVYCINDTADALECIRQQEGQAGRRQCGGLSISCMYPGDNCCVQAQDPGPGWAFRGLTQQQVTTESVWRTQFPKRYFTLYHTDHRLKNLNFRMHAFQERRTEPRENTSFNSRYQSIVNPSTRRKVGKTGSQYETIASCFGNEDKLSPPSTVDGSVRLSPTAVVRGVGQGVGPTSVVTWQ</sequence>
<dbReference type="AlphaFoldDB" id="A0A8J9ZT63"/>
<keyword evidence="5" id="KW-1185">Reference proteome</keyword>
<dbReference type="PANTHER" id="PTHR12582:SF41">
    <property type="entry name" value="UNC5C-LIKE PROTEIN"/>
    <property type="match status" value="1"/>
</dbReference>
<dbReference type="InterPro" id="IPR000906">
    <property type="entry name" value="ZU5_dom"/>
</dbReference>
<dbReference type="GO" id="GO:0005042">
    <property type="term" value="F:netrin receptor activity"/>
    <property type="evidence" value="ECO:0007669"/>
    <property type="project" value="UniProtKB-UniRule"/>
</dbReference>
<comment type="function">
    <text evidence="1">Receptor for netrin required for axon guidance. Mediates axon repulsion of neuronal growth cones in the developing nervous system upon ligand binding.</text>
</comment>
<dbReference type="PROSITE" id="PS51145">
    <property type="entry name" value="ZU5"/>
    <property type="match status" value="2"/>
</dbReference>
<feature type="region of interest" description="Disordered" evidence="2">
    <location>
        <begin position="406"/>
        <end position="447"/>
    </location>
</feature>
<feature type="compositionally biased region" description="Basic and acidic residues" evidence="2">
    <location>
        <begin position="490"/>
        <end position="502"/>
    </location>
</feature>
<gene>
    <name evidence="4" type="primary">UNC5A</name>
    <name evidence="4" type="ORF">BLAG_LOCUS17916</name>
</gene>
<evidence type="ECO:0000313" key="4">
    <source>
        <dbReference type="EMBL" id="CAH1263121.1"/>
    </source>
</evidence>
<keyword evidence="1" id="KW-0675">Receptor</keyword>
<name>A0A8J9ZT63_BRALA</name>
<dbReference type="SMART" id="SM00218">
    <property type="entry name" value="ZU5"/>
    <property type="match status" value="2"/>
</dbReference>